<evidence type="ECO:0000313" key="2">
    <source>
        <dbReference type="EMBL" id="CCA75660.1"/>
    </source>
</evidence>
<dbReference type="HOGENOM" id="CLU_3335808_0_0_1"/>
<reference evidence="2 3" key="1">
    <citation type="journal article" date="2011" name="PLoS Pathog.">
        <title>Endophytic Life Strategies Decoded by Genome and Transcriptome Analyses of the Mutualistic Root Symbiont Piriformospora indica.</title>
        <authorList>
            <person name="Zuccaro A."/>
            <person name="Lahrmann U."/>
            <person name="Guldener U."/>
            <person name="Langen G."/>
            <person name="Pfiffi S."/>
            <person name="Biedenkopf D."/>
            <person name="Wong P."/>
            <person name="Samans B."/>
            <person name="Grimm C."/>
            <person name="Basiewicz M."/>
            <person name="Murat C."/>
            <person name="Martin F."/>
            <person name="Kogel K.H."/>
        </authorList>
    </citation>
    <scope>NUCLEOTIDE SEQUENCE [LARGE SCALE GENOMIC DNA]</scope>
    <source>
        <strain evidence="2 3">DSM 11827</strain>
    </source>
</reference>
<feature type="region of interest" description="Disordered" evidence="1">
    <location>
        <begin position="13"/>
        <end position="38"/>
    </location>
</feature>
<organism evidence="2 3">
    <name type="scientific">Serendipita indica (strain DSM 11827)</name>
    <name type="common">Root endophyte fungus</name>
    <name type="synonym">Piriformospora indica</name>
    <dbReference type="NCBI Taxonomy" id="1109443"/>
    <lineage>
        <taxon>Eukaryota</taxon>
        <taxon>Fungi</taxon>
        <taxon>Dikarya</taxon>
        <taxon>Basidiomycota</taxon>
        <taxon>Agaricomycotina</taxon>
        <taxon>Agaricomycetes</taxon>
        <taxon>Sebacinales</taxon>
        <taxon>Serendipitaceae</taxon>
        <taxon>Serendipita</taxon>
    </lineage>
</organism>
<sequence>MKFFTILGHLLPSTEGPIGLEDADGPGQSSDGLQCLVA</sequence>
<proteinExistence type="predicted"/>
<dbReference type="EMBL" id="CAFZ01000493">
    <property type="protein sequence ID" value="CCA75660.1"/>
    <property type="molecule type" value="Genomic_DNA"/>
</dbReference>
<keyword evidence="3" id="KW-1185">Reference proteome</keyword>
<comment type="caution">
    <text evidence="2">The sequence shown here is derived from an EMBL/GenBank/DDBJ whole genome shotgun (WGS) entry which is preliminary data.</text>
</comment>
<dbReference type="InParanoid" id="G4TWG7"/>
<gene>
    <name evidence="2" type="ORF">PIIN_09650</name>
</gene>
<evidence type="ECO:0000313" key="3">
    <source>
        <dbReference type="Proteomes" id="UP000007148"/>
    </source>
</evidence>
<name>G4TWG7_SERID</name>
<accession>G4TWG7</accession>
<dbReference type="AlphaFoldDB" id="G4TWG7"/>
<protein>
    <submittedName>
        <fullName evidence="2">Uncharacterized protein</fullName>
    </submittedName>
</protein>
<evidence type="ECO:0000256" key="1">
    <source>
        <dbReference type="SAM" id="MobiDB-lite"/>
    </source>
</evidence>
<dbReference type="Proteomes" id="UP000007148">
    <property type="component" value="Unassembled WGS sequence"/>
</dbReference>